<comment type="caution">
    <text evidence="2">The sequence shown here is derived from an EMBL/GenBank/DDBJ whole genome shotgun (WGS) entry which is preliminary data.</text>
</comment>
<feature type="compositionally biased region" description="Polar residues" evidence="1">
    <location>
        <begin position="159"/>
        <end position="182"/>
    </location>
</feature>
<keyword evidence="3" id="KW-1185">Reference proteome</keyword>
<gene>
    <name evidence="2" type="ORF">BS47DRAFT_1365733</name>
</gene>
<protein>
    <submittedName>
        <fullName evidence="2">Uncharacterized protein</fullName>
    </submittedName>
</protein>
<evidence type="ECO:0000313" key="3">
    <source>
        <dbReference type="Proteomes" id="UP000886523"/>
    </source>
</evidence>
<organism evidence="2 3">
    <name type="scientific">Hydnum rufescens UP504</name>
    <dbReference type="NCBI Taxonomy" id="1448309"/>
    <lineage>
        <taxon>Eukaryota</taxon>
        <taxon>Fungi</taxon>
        <taxon>Dikarya</taxon>
        <taxon>Basidiomycota</taxon>
        <taxon>Agaricomycotina</taxon>
        <taxon>Agaricomycetes</taxon>
        <taxon>Cantharellales</taxon>
        <taxon>Hydnaceae</taxon>
        <taxon>Hydnum</taxon>
    </lineage>
</organism>
<dbReference type="AlphaFoldDB" id="A0A9P6AMV8"/>
<sequence>MHLPLRVQQGLTQRMRAQTGMRHGSTTHGNTTWKCDAWEHDMAQCTNDAIYGTTPNEDATASNDVPGITHPPRRDFTSHANEYQRNPPPPDPAYQHLNDRVLGQPAQTAVHELEYGPSTPHPLQQVWGTTSWSTGPQYPAPTAAGVRYCKILNQNLHKPPTTNLLNNTPQMKTVNKAPQTKTRTLKGVPNGTGPDQGI</sequence>
<feature type="region of interest" description="Disordered" evidence="1">
    <location>
        <begin position="56"/>
        <end position="89"/>
    </location>
</feature>
<dbReference type="EMBL" id="MU129051">
    <property type="protein sequence ID" value="KAF9508738.1"/>
    <property type="molecule type" value="Genomic_DNA"/>
</dbReference>
<accession>A0A9P6AMV8</accession>
<reference evidence="2" key="1">
    <citation type="journal article" date="2020" name="Nat. Commun.">
        <title>Large-scale genome sequencing of mycorrhizal fungi provides insights into the early evolution of symbiotic traits.</title>
        <authorList>
            <person name="Miyauchi S."/>
            <person name="Kiss E."/>
            <person name="Kuo A."/>
            <person name="Drula E."/>
            <person name="Kohler A."/>
            <person name="Sanchez-Garcia M."/>
            <person name="Morin E."/>
            <person name="Andreopoulos B."/>
            <person name="Barry K.W."/>
            <person name="Bonito G."/>
            <person name="Buee M."/>
            <person name="Carver A."/>
            <person name="Chen C."/>
            <person name="Cichocki N."/>
            <person name="Clum A."/>
            <person name="Culley D."/>
            <person name="Crous P.W."/>
            <person name="Fauchery L."/>
            <person name="Girlanda M."/>
            <person name="Hayes R.D."/>
            <person name="Keri Z."/>
            <person name="LaButti K."/>
            <person name="Lipzen A."/>
            <person name="Lombard V."/>
            <person name="Magnuson J."/>
            <person name="Maillard F."/>
            <person name="Murat C."/>
            <person name="Nolan M."/>
            <person name="Ohm R.A."/>
            <person name="Pangilinan J."/>
            <person name="Pereira M.F."/>
            <person name="Perotto S."/>
            <person name="Peter M."/>
            <person name="Pfister S."/>
            <person name="Riley R."/>
            <person name="Sitrit Y."/>
            <person name="Stielow J.B."/>
            <person name="Szollosi G."/>
            <person name="Zifcakova L."/>
            <person name="Stursova M."/>
            <person name="Spatafora J.W."/>
            <person name="Tedersoo L."/>
            <person name="Vaario L.M."/>
            <person name="Yamada A."/>
            <person name="Yan M."/>
            <person name="Wang P."/>
            <person name="Xu J."/>
            <person name="Bruns T."/>
            <person name="Baldrian P."/>
            <person name="Vilgalys R."/>
            <person name="Dunand C."/>
            <person name="Henrissat B."/>
            <person name="Grigoriev I.V."/>
            <person name="Hibbett D."/>
            <person name="Nagy L.G."/>
            <person name="Martin F.M."/>
        </authorList>
    </citation>
    <scope>NUCLEOTIDE SEQUENCE</scope>
    <source>
        <strain evidence="2">UP504</strain>
    </source>
</reference>
<name>A0A9P6AMV8_9AGAM</name>
<evidence type="ECO:0000256" key="1">
    <source>
        <dbReference type="SAM" id="MobiDB-lite"/>
    </source>
</evidence>
<evidence type="ECO:0000313" key="2">
    <source>
        <dbReference type="EMBL" id="KAF9508738.1"/>
    </source>
</evidence>
<dbReference type="Proteomes" id="UP000886523">
    <property type="component" value="Unassembled WGS sequence"/>
</dbReference>
<proteinExistence type="predicted"/>
<feature type="region of interest" description="Disordered" evidence="1">
    <location>
        <begin position="159"/>
        <end position="198"/>
    </location>
</feature>